<dbReference type="Proteomes" id="UP000008370">
    <property type="component" value="Unassembled WGS sequence"/>
</dbReference>
<proteinExistence type="predicted"/>
<protein>
    <recommendedName>
        <fullName evidence="3">Retrotransposon Copia-like N-terminal domain-containing protein</fullName>
    </recommendedName>
</protein>
<sequence length="100" mass="11376">MVSEVVSTPHFDKLHTENYLQWHGNIFAVLMMKEWLHLVPGNKLRPVSVVSQAPTKMKHQAFEKWDDKALRAAGELYLSLSDDQKTLSCAITISIGKLKK</sequence>
<dbReference type="EMBL" id="JH930478">
    <property type="protein sequence ID" value="EKM50404.1"/>
    <property type="molecule type" value="Genomic_DNA"/>
</dbReference>
<dbReference type="OrthoDB" id="3227225at2759"/>
<dbReference type="InParanoid" id="K5VV10"/>
<evidence type="ECO:0000313" key="2">
    <source>
        <dbReference type="Proteomes" id="UP000008370"/>
    </source>
</evidence>
<gene>
    <name evidence="1" type="ORF">PHACADRAFT_200348</name>
</gene>
<evidence type="ECO:0008006" key="3">
    <source>
        <dbReference type="Google" id="ProtNLM"/>
    </source>
</evidence>
<dbReference type="GeneID" id="18911497"/>
<dbReference type="KEGG" id="pco:PHACADRAFT_200348"/>
<keyword evidence="2" id="KW-1185">Reference proteome</keyword>
<dbReference type="AlphaFoldDB" id="K5VV10"/>
<evidence type="ECO:0000313" key="1">
    <source>
        <dbReference type="EMBL" id="EKM50404.1"/>
    </source>
</evidence>
<reference evidence="1 2" key="1">
    <citation type="journal article" date="2012" name="BMC Genomics">
        <title>Comparative genomics of the white-rot fungi, Phanerochaete carnosa and P. chrysosporium, to elucidate the genetic basis of the distinct wood types they colonize.</title>
        <authorList>
            <person name="Suzuki H."/>
            <person name="MacDonald J."/>
            <person name="Syed K."/>
            <person name="Salamov A."/>
            <person name="Hori C."/>
            <person name="Aerts A."/>
            <person name="Henrissat B."/>
            <person name="Wiebenga A."/>
            <person name="vanKuyk P.A."/>
            <person name="Barry K."/>
            <person name="Lindquist E."/>
            <person name="LaButti K."/>
            <person name="Lapidus A."/>
            <person name="Lucas S."/>
            <person name="Coutinho P."/>
            <person name="Gong Y."/>
            <person name="Samejima M."/>
            <person name="Mahadevan R."/>
            <person name="Abou-Zaid M."/>
            <person name="de Vries R.P."/>
            <person name="Igarashi K."/>
            <person name="Yadav J.S."/>
            <person name="Grigoriev I.V."/>
            <person name="Master E.R."/>
        </authorList>
    </citation>
    <scope>NUCLEOTIDE SEQUENCE [LARGE SCALE GENOMIC DNA]</scope>
    <source>
        <strain evidence="1 2">HHB-10118-sp</strain>
    </source>
</reference>
<name>K5VV10_PHACS</name>
<organism evidence="1 2">
    <name type="scientific">Phanerochaete carnosa (strain HHB-10118-sp)</name>
    <name type="common">White-rot fungus</name>
    <name type="synonym">Peniophora carnosa</name>
    <dbReference type="NCBI Taxonomy" id="650164"/>
    <lineage>
        <taxon>Eukaryota</taxon>
        <taxon>Fungi</taxon>
        <taxon>Dikarya</taxon>
        <taxon>Basidiomycota</taxon>
        <taxon>Agaricomycotina</taxon>
        <taxon>Agaricomycetes</taxon>
        <taxon>Polyporales</taxon>
        <taxon>Phanerochaetaceae</taxon>
        <taxon>Phanerochaete</taxon>
    </lineage>
</organism>
<dbReference type="HOGENOM" id="CLU_2307045_0_0_1"/>
<accession>K5VV10</accession>
<dbReference type="RefSeq" id="XP_007400676.1">
    <property type="nucleotide sequence ID" value="XM_007400614.1"/>
</dbReference>